<feature type="region of interest" description="Disordered" evidence="11">
    <location>
        <begin position="375"/>
        <end position="396"/>
    </location>
</feature>
<feature type="compositionally biased region" description="Low complexity" evidence="11">
    <location>
        <begin position="520"/>
        <end position="529"/>
    </location>
</feature>
<evidence type="ECO:0000256" key="4">
    <source>
        <dbReference type="ARBA" id="ARBA00022448"/>
    </source>
</evidence>
<keyword evidence="9 12" id="KW-0472">Membrane</keyword>
<feature type="compositionally biased region" description="Low complexity" evidence="11">
    <location>
        <begin position="539"/>
        <end position="553"/>
    </location>
</feature>
<keyword evidence="16" id="KW-1185">Reference proteome</keyword>
<evidence type="ECO:0000256" key="3">
    <source>
        <dbReference type="ARBA" id="ARBA00018691"/>
    </source>
</evidence>
<dbReference type="PANTHER" id="PTHR14043:SF2">
    <property type="entry name" value="HOMEOBOX PROTEIN CUT"/>
    <property type="match status" value="1"/>
</dbReference>
<dbReference type="InterPro" id="IPR012955">
    <property type="entry name" value="CASP_C"/>
</dbReference>
<keyword evidence="7" id="KW-0333">Golgi apparatus</keyword>
<feature type="transmembrane region" description="Helical" evidence="12">
    <location>
        <begin position="733"/>
        <end position="753"/>
    </location>
</feature>
<name>A0AAN6GB99_9BASI</name>
<comment type="similarity">
    <text evidence="2">Belongs to the CASP family.</text>
</comment>
<feature type="compositionally biased region" description="Low complexity" evidence="11">
    <location>
        <begin position="377"/>
        <end position="396"/>
    </location>
</feature>
<gene>
    <name evidence="15" type="ORF">OC842_003654</name>
</gene>
<feature type="region of interest" description="Disordered" evidence="11">
    <location>
        <begin position="515"/>
        <end position="581"/>
    </location>
</feature>
<sequence>MASDFSSALSVWRDLALPRVQDELAAEVEPIVDAQRSALLARKSLAERTREFRALAEDDADAAKTKLAALKPLLKAYQAEIDSLSKRAKNAENGLLQLHSTLAPAPDPYPLLEVVLDQTASLTELDSLKASNSRLHRDLQSLQLASENTQNALTDRIRHLEAQLDSRVADAIHATEKELTAKHDERLRNAAEREDSLQQSLNVAQEQIKELRTTLAAATPSEADASAAEATQKANAAKLAQLDIITADLDRAQGRIATLERRNEELRAEVESLRSGREAEDRIAELTSSLADARTQAESLREALSLERTRAEHAEHEHTRRVDELARKSETAQRENAGLRERLAKLADYDEIKRELSIFRSVEFAQYEDADVGISPAGGAADDAPAGPQNAEAPGGAAAQAETKTFESMLVQKNKRLQDELTSERVAHNELKASHTTLASDLTSARAEVDRLKALTERLENDLLQLNIPTLTNGGAGKVSQTNGSASAATTAAAAVGGSEATSRAAPDPFEALDALTAPSSSSSSFSSSNPAVPPTPHSAKATQPPSSSSSSSQPPPSSSQPPPSASGSTSAESSLLPIITSQRDRFRARNAELEEELRTQFNTISELRAEVKQLQADNLALYEKVRYLQSYAAGAGEGSAGAKAVGYPPVGSAAGMAGYAQAQQQPRIVVDRSVGRGGPGEERYRDRYEEHMDPFASFRGREQSRAFAALNPLERLLHMITRVVLGNRRMRIAFTAYALGLHVLVLLILFEYEFGGRRWTRTSSIGVTPASPPQ</sequence>
<dbReference type="EMBL" id="JAPDMQ010000189">
    <property type="protein sequence ID" value="KAK0531307.1"/>
    <property type="molecule type" value="Genomic_DNA"/>
</dbReference>
<feature type="domain" description="CASP C-terminal" evidence="13">
    <location>
        <begin position="437"/>
        <end position="752"/>
    </location>
</feature>
<dbReference type="GO" id="GO:0000139">
    <property type="term" value="C:Golgi membrane"/>
    <property type="evidence" value="ECO:0007669"/>
    <property type="project" value="UniProtKB-SubCell"/>
</dbReference>
<keyword evidence="4" id="KW-0813">Transport</keyword>
<keyword evidence="5 12" id="KW-0812">Transmembrane</keyword>
<evidence type="ECO:0000259" key="13">
    <source>
        <dbReference type="Pfam" id="PF08172"/>
    </source>
</evidence>
<evidence type="ECO:0000313" key="16">
    <source>
        <dbReference type="Proteomes" id="UP001176521"/>
    </source>
</evidence>
<reference evidence="15" key="1">
    <citation type="journal article" date="2023" name="PhytoFront">
        <title>Draft Genome Resources of Seven Strains of Tilletia horrida, Causal Agent of Kernel Smut of Rice.</title>
        <authorList>
            <person name="Khanal S."/>
            <person name="Antony Babu S."/>
            <person name="Zhou X.G."/>
        </authorList>
    </citation>
    <scope>NUCLEOTIDE SEQUENCE</scope>
    <source>
        <strain evidence="15">TX3</strain>
    </source>
</reference>
<keyword evidence="8 10" id="KW-0175">Coiled coil</keyword>
<feature type="coiled-coil region" evidence="10">
    <location>
        <begin position="584"/>
        <end position="625"/>
    </location>
</feature>
<feature type="coiled-coil region" evidence="10">
    <location>
        <begin position="414"/>
        <end position="462"/>
    </location>
</feature>
<comment type="caution">
    <text evidence="15">The sequence shown here is derived from an EMBL/GenBank/DDBJ whole genome shotgun (WGS) entry which is preliminary data.</text>
</comment>
<dbReference type="InterPro" id="IPR057476">
    <property type="entry name" value="Cux_N"/>
</dbReference>
<feature type="compositionally biased region" description="Pro residues" evidence="11">
    <location>
        <begin position="554"/>
        <end position="565"/>
    </location>
</feature>
<dbReference type="GO" id="GO:0006891">
    <property type="term" value="P:intra-Golgi vesicle-mediated transport"/>
    <property type="evidence" value="ECO:0007669"/>
    <property type="project" value="InterPro"/>
</dbReference>
<keyword evidence="6 12" id="KW-1133">Transmembrane helix</keyword>
<evidence type="ECO:0000259" key="14">
    <source>
        <dbReference type="Pfam" id="PF25398"/>
    </source>
</evidence>
<organism evidence="15 16">
    <name type="scientific">Tilletia horrida</name>
    <dbReference type="NCBI Taxonomy" id="155126"/>
    <lineage>
        <taxon>Eukaryota</taxon>
        <taxon>Fungi</taxon>
        <taxon>Dikarya</taxon>
        <taxon>Basidiomycota</taxon>
        <taxon>Ustilaginomycotina</taxon>
        <taxon>Exobasidiomycetes</taxon>
        <taxon>Tilletiales</taxon>
        <taxon>Tilletiaceae</taxon>
        <taxon>Tilletia</taxon>
    </lineage>
</organism>
<evidence type="ECO:0000313" key="15">
    <source>
        <dbReference type="EMBL" id="KAK0531307.1"/>
    </source>
</evidence>
<evidence type="ECO:0000256" key="5">
    <source>
        <dbReference type="ARBA" id="ARBA00022692"/>
    </source>
</evidence>
<feature type="coiled-coil region" evidence="10">
    <location>
        <begin position="187"/>
        <end position="214"/>
    </location>
</feature>
<evidence type="ECO:0000256" key="7">
    <source>
        <dbReference type="ARBA" id="ARBA00023034"/>
    </source>
</evidence>
<feature type="coiled-coil region" evidence="10">
    <location>
        <begin position="242"/>
        <end position="342"/>
    </location>
</feature>
<evidence type="ECO:0000256" key="11">
    <source>
        <dbReference type="SAM" id="MobiDB-lite"/>
    </source>
</evidence>
<proteinExistence type="inferred from homology"/>
<evidence type="ECO:0000256" key="8">
    <source>
        <dbReference type="ARBA" id="ARBA00023054"/>
    </source>
</evidence>
<dbReference type="PANTHER" id="PTHR14043">
    <property type="entry name" value="CCAAT DISPLACEMENT PROTEIN-RELATED"/>
    <property type="match status" value="1"/>
</dbReference>
<evidence type="ECO:0000256" key="6">
    <source>
        <dbReference type="ARBA" id="ARBA00022989"/>
    </source>
</evidence>
<dbReference type="Pfam" id="PF08172">
    <property type="entry name" value="CASP_C"/>
    <property type="match status" value="1"/>
</dbReference>
<evidence type="ECO:0000256" key="1">
    <source>
        <dbReference type="ARBA" id="ARBA00004409"/>
    </source>
</evidence>
<evidence type="ECO:0000256" key="10">
    <source>
        <dbReference type="SAM" id="Coils"/>
    </source>
</evidence>
<feature type="compositionally biased region" description="Low complexity" evidence="11">
    <location>
        <begin position="566"/>
        <end position="575"/>
    </location>
</feature>
<accession>A0AAN6GB99</accession>
<evidence type="ECO:0000256" key="9">
    <source>
        <dbReference type="ARBA" id="ARBA00023136"/>
    </source>
</evidence>
<feature type="domain" description="Cux N-terminal" evidence="14">
    <location>
        <begin position="3"/>
        <end position="119"/>
    </location>
</feature>
<comment type="subcellular location">
    <subcellularLocation>
        <location evidence="1">Golgi apparatus membrane</location>
        <topology evidence="1">Single-pass type IV membrane protein</topology>
    </subcellularLocation>
</comment>
<dbReference type="Pfam" id="PF25398">
    <property type="entry name" value="CUX1_N"/>
    <property type="match status" value="1"/>
</dbReference>
<dbReference type="Proteomes" id="UP001176521">
    <property type="component" value="Unassembled WGS sequence"/>
</dbReference>
<evidence type="ECO:0000256" key="2">
    <source>
        <dbReference type="ARBA" id="ARBA00006415"/>
    </source>
</evidence>
<protein>
    <recommendedName>
        <fullName evidence="3">Protein CASP</fullName>
    </recommendedName>
</protein>
<evidence type="ECO:0000256" key="12">
    <source>
        <dbReference type="SAM" id="Phobius"/>
    </source>
</evidence>
<dbReference type="AlphaFoldDB" id="A0AAN6GB99"/>